<evidence type="ECO:0000313" key="5">
    <source>
        <dbReference type="EMBL" id="CAJ2506625.1"/>
    </source>
</evidence>
<evidence type="ECO:0000256" key="2">
    <source>
        <dbReference type="ARBA" id="ARBA00022801"/>
    </source>
</evidence>
<dbReference type="Proteomes" id="UP001295740">
    <property type="component" value="Unassembled WGS sequence"/>
</dbReference>
<accession>A0AAI8VLP2</accession>
<evidence type="ECO:0000259" key="4">
    <source>
        <dbReference type="Pfam" id="PF00135"/>
    </source>
</evidence>
<dbReference type="InterPro" id="IPR019826">
    <property type="entry name" value="Carboxylesterase_B_AS"/>
</dbReference>
<dbReference type="PANTHER" id="PTHR43918">
    <property type="entry name" value="ACETYLCHOLINESTERASE"/>
    <property type="match status" value="1"/>
</dbReference>
<feature type="domain" description="Carboxylesterase type B" evidence="4">
    <location>
        <begin position="33"/>
        <end position="352"/>
    </location>
</feature>
<protein>
    <recommendedName>
        <fullName evidence="3">Carboxylic ester hydrolase</fullName>
        <ecNumber evidence="3">3.1.1.-</ecNumber>
    </recommendedName>
</protein>
<dbReference type="PROSITE" id="PS00122">
    <property type="entry name" value="CARBOXYLESTERASE_B_1"/>
    <property type="match status" value="1"/>
</dbReference>
<dbReference type="EMBL" id="CAUWAG010000010">
    <property type="protein sequence ID" value="CAJ2506625.1"/>
    <property type="molecule type" value="Genomic_DNA"/>
</dbReference>
<keyword evidence="3" id="KW-0732">Signal</keyword>
<dbReference type="Gene3D" id="3.40.50.1820">
    <property type="entry name" value="alpha/beta hydrolase"/>
    <property type="match status" value="2"/>
</dbReference>
<comment type="similarity">
    <text evidence="1 3">Belongs to the type-B carboxylesterase/lipase family.</text>
</comment>
<feature type="chain" id="PRO_5042313907" description="Carboxylic ester hydrolase" evidence="3">
    <location>
        <begin position="23"/>
        <end position="497"/>
    </location>
</feature>
<name>A0AAI8VLP2_9PEZI</name>
<reference evidence="5" key="1">
    <citation type="submission" date="2023-10" db="EMBL/GenBank/DDBJ databases">
        <authorList>
            <person name="Hackl T."/>
        </authorList>
    </citation>
    <scope>NUCLEOTIDE SEQUENCE</scope>
</reference>
<dbReference type="InterPro" id="IPR002018">
    <property type="entry name" value="CarbesteraseB"/>
</dbReference>
<feature type="signal peptide" evidence="3">
    <location>
        <begin position="1"/>
        <end position="22"/>
    </location>
</feature>
<proteinExistence type="inferred from homology"/>
<dbReference type="AlphaFoldDB" id="A0AAI8VLP2"/>
<feature type="domain" description="Carboxylesterase type B" evidence="4">
    <location>
        <begin position="371"/>
        <end position="481"/>
    </location>
</feature>
<organism evidence="5 6">
    <name type="scientific">Anthostomella pinea</name>
    <dbReference type="NCBI Taxonomy" id="933095"/>
    <lineage>
        <taxon>Eukaryota</taxon>
        <taxon>Fungi</taxon>
        <taxon>Dikarya</taxon>
        <taxon>Ascomycota</taxon>
        <taxon>Pezizomycotina</taxon>
        <taxon>Sordariomycetes</taxon>
        <taxon>Xylariomycetidae</taxon>
        <taxon>Xylariales</taxon>
        <taxon>Xylariaceae</taxon>
        <taxon>Anthostomella</taxon>
    </lineage>
</organism>
<dbReference type="PANTHER" id="PTHR43918:SF4">
    <property type="entry name" value="CARBOXYLIC ESTER HYDROLASE"/>
    <property type="match status" value="1"/>
</dbReference>
<keyword evidence="2 3" id="KW-0378">Hydrolase</keyword>
<keyword evidence="6" id="KW-1185">Reference proteome</keyword>
<dbReference type="SUPFAM" id="SSF53474">
    <property type="entry name" value="alpha/beta-Hydrolases"/>
    <property type="match status" value="1"/>
</dbReference>
<dbReference type="InterPro" id="IPR050654">
    <property type="entry name" value="AChE-related_enzymes"/>
</dbReference>
<dbReference type="InterPro" id="IPR029058">
    <property type="entry name" value="AB_hydrolase_fold"/>
</dbReference>
<evidence type="ECO:0000256" key="1">
    <source>
        <dbReference type="ARBA" id="ARBA00005964"/>
    </source>
</evidence>
<dbReference type="GO" id="GO:0052689">
    <property type="term" value="F:carboxylic ester hydrolase activity"/>
    <property type="evidence" value="ECO:0007669"/>
    <property type="project" value="TreeGrafter"/>
</dbReference>
<sequence length="497" mass="52742">MWYSSPSLAGLSLLLLPGTACAGSTSNGSSSSFHVRTTSGEAHGTINATSPHVRQFLGIRYAEAPVSSLRFQPPERYATSQNASFNASALAPSCMQYRLTAEEDAMNVYIQYIPEFEAGSADESEDCLFLNVYAPLEPKGEKLPVLIWVPGGGFLSNGANVPYTIPDQWIGRTQELVVVTMNYRLGIFGFPTAAGQPLNLGLLDQRVAVEWARDNVAAFGGDPDRMILWGQSAGAWSVNYYGYAYSEDPIVAGLIADSGGSDVFSDGDPSNFTSIASAAGCGDLDAEAELACMQQVDASTIEALASNTTGVVFAPAADGVTVYANNTERAEKGLVAPVPAIIGTNAQEGTGFGGWTVEGGVDEEFFIEAQKYVVCPTVSEIQNRIANGLATYRYMYSGNFSNISPLPWIGAVHSGELPLLFGTHSQYRGNSTEFEWDVSSVMQGLWLAFAEDPSTDPTCESFSWPQYTLATGSMASFAPNGTVVAIGDGATVDGICQ</sequence>
<evidence type="ECO:0000256" key="3">
    <source>
        <dbReference type="RuleBase" id="RU361235"/>
    </source>
</evidence>
<evidence type="ECO:0000313" key="6">
    <source>
        <dbReference type="Proteomes" id="UP001295740"/>
    </source>
</evidence>
<dbReference type="InterPro" id="IPR019819">
    <property type="entry name" value="Carboxylesterase_B_CS"/>
</dbReference>
<comment type="caution">
    <text evidence="5">The sequence shown here is derived from an EMBL/GenBank/DDBJ whole genome shotgun (WGS) entry which is preliminary data.</text>
</comment>
<dbReference type="EC" id="3.1.1.-" evidence="3"/>
<gene>
    <name evidence="5" type="ORF">KHLLAP_LOCUS7093</name>
</gene>
<dbReference type="Pfam" id="PF00135">
    <property type="entry name" value="COesterase"/>
    <property type="match status" value="2"/>
</dbReference>
<dbReference type="PROSITE" id="PS00941">
    <property type="entry name" value="CARBOXYLESTERASE_B_2"/>
    <property type="match status" value="1"/>
</dbReference>